<dbReference type="Pfam" id="PF04138">
    <property type="entry name" value="GtrA_DPMS_TM"/>
    <property type="match status" value="1"/>
</dbReference>
<keyword evidence="4 6" id="KW-1133">Transmembrane helix</keyword>
<evidence type="ECO:0000313" key="9">
    <source>
        <dbReference type="Proteomes" id="UP001500339"/>
    </source>
</evidence>
<evidence type="ECO:0000256" key="2">
    <source>
        <dbReference type="ARBA" id="ARBA00009399"/>
    </source>
</evidence>
<accession>A0ABN1J3I6</accession>
<dbReference type="InterPro" id="IPR051401">
    <property type="entry name" value="GtrA_CellWall_Glycosyl"/>
</dbReference>
<evidence type="ECO:0000256" key="6">
    <source>
        <dbReference type="SAM" id="Phobius"/>
    </source>
</evidence>
<feature type="transmembrane region" description="Helical" evidence="6">
    <location>
        <begin position="71"/>
        <end position="90"/>
    </location>
</feature>
<reference evidence="8 9" key="1">
    <citation type="journal article" date="2019" name="Int. J. Syst. Evol. Microbiol.">
        <title>The Global Catalogue of Microorganisms (GCM) 10K type strain sequencing project: providing services to taxonomists for standard genome sequencing and annotation.</title>
        <authorList>
            <consortium name="The Broad Institute Genomics Platform"/>
            <consortium name="The Broad Institute Genome Sequencing Center for Infectious Disease"/>
            <person name="Wu L."/>
            <person name="Ma J."/>
        </authorList>
    </citation>
    <scope>NUCLEOTIDE SEQUENCE [LARGE SCALE GENOMIC DNA]</scope>
    <source>
        <strain evidence="8 9">JCM 1405</strain>
    </source>
</reference>
<evidence type="ECO:0000313" key="8">
    <source>
        <dbReference type="EMBL" id="GAA0727688.1"/>
    </source>
</evidence>
<evidence type="ECO:0000259" key="7">
    <source>
        <dbReference type="Pfam" id="PF04138"/>
    </source>
</evidence>
<protein>
    <submittedName>
        <fullName evidence="8">GtrA family protein</fullName>
    </submittedName>
</protein>
<dbReference type="EMBL" id="BAAACF010000003">
    <property type="protein sequence ID" value="GAA0727688.1"/>
    <property type="molecule type" value="Genomic_DNA"/>
</dbReference>
<name>A0ABN1J3I6_9CLOT</name>
<feature type="transmembrane region" description="Helical" evidence="6">
    <location>
        <begin position="7"/>
        <end position="25"/>
    </location>
</feature>
<evidence type="ECO:0000256" key="1">
    <source>
        <dbReference type="ARBA" id="ARBA00004141"/>
    </source>
</evidence>
<proteinExistence type="inferred from homology"/>
<keyword evidence="9" id="KW-1185">Reference proteome</keyword>
<feature type="transmembrane region" description="Helical" evidence="6">
    <location>
        <begin position="31"/>
        <end position="50"/>
    </location>
</feature>
<sequence>MIRFLKFSIVGGVNTLISLWIFYILNKLLGLNPLVSSAIGYICGMLNSYILNKKWTFKDTNSKPLLQLIKFSLVNAISLGINLLAMYVLVHNFNIDSMISQVFATGFSTISNYIGSKIFVFHYPKESII</sequence>
<comment type="subcellular location">
    <subcellularLocation>
        <location evidence="1">Membrane</location>
        <topology evidence="1">Multi-pass membrane protein</topology>
    </subcellularLocation>
</comment>
<dbReference type="PANTHER" id="PTHR38459:SF1">
    <property type="entry name" value="PROPHAGE BACTOPRENOL-LINKED GLUCOSE TRANSLOCASE HOMOLOG"/>
    <property type="match status" value="1"/>
</dbReference>
<organism evidence="8 9">
    <name type="scientific">Clostridium malenominatum</name>
    <dbReference type="NCBI Taxonomy" id="1539"/>
    <lineage>
        <taxon>Bacteria</taxon>
        <taxon>Bacillati</taxon>
        <taxon>Bacillota</taxon>
        <taxon>Clostridia</taxon>
        <taxon>Eubacteriales</taxon>
        <taxon>Clostridiaceae</taxon>
        <taxon>Clostridium</taxon>
    </lineage>
</organism>
<evidence type="ECO:0000256" key="4">
    <source>
        <dbReference type="ARBA" id="ARBA00022989"/>
    </source>
</evidence>
<feature type="domain" description="GtrA/DPMS transmembrane" evidence="7">
    <location>
        <begin position="6"/>
        <end position="121"/>
    </location>
</feature>
<dbReference type="Proteomes" id="UP001500339">
    <property type="component" value="Unassembled WGS sequence"/>
</dbReference>
<keyword evidence="3 6" id="KW-0812">Transmembrane</keyword>
<feature type="transmembrane region" description="Helical" evidence="6">
    <location>
        <begin position="102"/>
        <end position="123"/>
    </location>
</feature>
<comment type="similarity">
    <text evidence="2">Belongs to the GtrA family.</text>
</comment>
<gene>
    <name evidence="8" type="ORF">GCM10008905_25580</name>
</gene>
<evidence type="ECO:0000256" key="3">
    <source>
        <dbReference type="ARBA" id="ARBA00022692"/>
    </source>
</evidence>
<evidence type="ECO:0000256" key="5">
    <source>
        <dbReference type="ARBA" id="ARBA00023136"/>
    </source>
</evidence>
<keyword evidence="5 6" id="KW-0472">Membrane</keyword>
<dbReference type="InterPro" id="IPR007267">
    <property type="entry name" value="GtrA_DPMS_TM"/>
</dbReference>
<dbReference type="PANTHER" id="PTHR38459">
    <property type="entry name" value="PROPHAGE BACTOPRENOL-LINKED GLUCOSE TRANSLOCASE HOMOLOG"/>
    <property type="match status" value="1"/>
</dbReference>
<comment type="caution">
    <text evidence="8">The sequence shown here is derived from an EMBL/GenBank/DDBJ whole genome shotgun (WGS) entry which is preliminary data.</text>
</comment>
<dbReference type="RefSeq" id="WP_343770254.1">
    <property type="nucleotide sequence ID" value="NZ_BAAACF010000003.1"/>
</dbReference>